<dbReference type="EMBL" id="AWWV01015042">
    <property type="protein sequence ID" value="OMO54054.1"/>
    <property type="molecule type" value="Genomic_DNA"/>
</dbReference>
<evidence type="ECO:0000313" key="8">
    <source>
        <dbReference type="Proteomes" id="UP000188268"/>
    </source>
</evidence>
<evidence type="ECO:0000256" key="2">
    <source>
        <dbReference type="ARBA" id="ARBA00022529"/>
    </source>
</evidence>
<evidence type="ECO:0000256" key="3">
    <source>
        <dbReference type="ARBA" id="ARBA00022577"/>
    </source>
</evidence>
<feature type="chain" id="PRO_5013068439" evidence="6">
    <location>
        <begin position="28"/>
        <end position="78"/>
    </location>
</feature>
<protein>
    <submittedName>
        <fullName evidence="7">Putative defensin-like protein</fullName>
    </submittedName>
</protein>
<comment type="similarity">
    <text evidence="1">Belongs to the DEFL family.</text>
</comment>
<keyword evidence="8" id="KW-1185">Reference proteome</keyword>
<dbReference type="AlphaFoldDB" id="A0A1R3G7J2"/>
<sequence>MASKLAPVASVLFILFLVLSSDIGVKCQSESDCRFIEESCNNHGDCQKICSGKGYSFGAVCAPRGEGTGTHCCCIVQT</sequence>
<keyword evidence="5" id="KW-1015">Disulfide bond</keyword>
<dbReference type="PANTHER" id="PTHR48224:SF1">
    <property type="entry name" value="DEFENSIN-LIKE PROTEIN 270"/>
    <property type="match status" value="1"/>
</dbReference>
<dbReference type="OMA" id="EENCRAN"/>
<keyword evidence="2" id="KW-0929">Antimicrobial</keyword>
<evidence type="ECO:0000256" key="1">
    <source>
        <dbReference type="ARBA" id="ARBA00006722"/>
    </source>
</evidence>
<dbReference type="Pfam" id="PF25052">
    <property type="entry name" value="AtDEF-like"/>
    <property type="match status" value="1"/>
</dbReference>
<gene>
    <name evidence="7" type="ORF">CCACVL1_28100</name>
</gene>
<evidence type="ECO:0000256" key="4">
    <source>
        <dbReference type="ARBA" id="ARBA00022821"/>
    </source>
</evidence>
<reference evidence="7 8" key="1">
    <citation type="submission" date="2013-09" db="EMBL/GenBank/DDBJ databases">
        <title>Corchorus capsularis genome sequencing.</title>
        <authorList>
            <person name="Alam M."/>
            <person name="Haque M.S."/>
            <person name="Islam M.S."/>
            <person name="Emdad E.M."/>
            <person name="Islam M.M."/>
            <person name="Ahmed B."/>
            <person name="Halim A."/>
            <person name="Hossen Q.M.M."/>
            <person name="Hossain M.Z."/>
            <person name="Ahmed R."/>
            <person name="Khan M.M."/>
            <person name="Islam R."/>
            <person name="Rashid M.M."/>
            <person name="Khan S.A."/>
            <person name="Rahman M.S."/>
            <person name="Alam M."/>
        </authorList>
    </citation>
    <scope>NUCLEOTIDE SEQUENCE [LARGE SCALE GENOMIC DNA]</scope>
    <source>
        <strain evidence="8">cv. CVL-1</strain>
        <tissue evidence="7">Whole seedling</tissue>
    </source>
</reference>
<proteinExistence type="inferred from homology"/>
<keyword evidence="3" id="KW-0295">Fungicide</keyword>
<evidence type="ECO:0000256" key="6">
    <source>
        <dbReference type="SAM" id="SignalP"/>
    </source>
</evidence>
<organism evidence="7 8">
    <name type="scientific">Corchorus capsularis</name>
    <name type="common">Jute</name>
    <dbReference type="NCBI Taxonomy" id="210143"/>
    <lineage>
        <taxon>Eukaryota</taxon>
        <taxon>Viridiplantae</taxon>
        <taxon>Streptophyta</taxon>
        <taxon>Embryophyta</taxon>
        <taxon>Tracheophyta</taxon>
        <taxon>Spermatophyta</taxon>
        <taxon>Magnoliopsida</taxon>
        <taxon>eudicotyledons</taxon>
        <taxon>Gunneridae</taxon>
        <taxon>Pentapetalae</taxon>
        <taxon>rosids</taxon>
        <taxon>malvids</taxon>
        <taxon>Malvales</taxon>
        <taxon>Malvaceae</taxon>
        <taxon>Grewioideae</taxon>
        <taxon>Apeibeae</taxon>
        <taxon>Corchorus</taxon>
    </lineage>
</organism>
<comment type="caution">
    <text evidence="7">The sequence shown here is derived from an EMBL/GenBank/DDBJ whole genome shotgun (WGS) entry which is preliminary data.</text>
</comment>
<accession>A0A1R3G7J2</accession>
<dbReference type="PANTHER" id="PTHR48224">
    <property type="entry name" value="DEFENSIN-LIKE PROTEIN 270-RELATED"/>
    <property type="match status" value="1"/>
</dbReference>
<keyword evidence="6" id="KW-0732">Signal</keyword>
<evidence type="ECO:0000313" key="7">
    <source>
        <dbReference type="EMBL" id="OMO54054.1"/>
    </source>
</evidence>
<dbReference type="Proteomes" id="UP000188268">
    <property type="component" value="Unassembled WGS sequence"/>
</dbReference>
<keyword evidence="4" id="KW-0611">Plant defense</keyword>
<dbReference type="InterPro" id="IPR010851">
    <property type="entry name" value="DEFL"/>
</dbReference>
<name>A0A1R3G7J2_COCAP</name>
<dbReference type="Gramene" id="OMO54054">
    <property type="protein sequence ID" value="OMO54054"/>
    <property type="gene ID" value="CCACVL1_28100"/>
</dbReference>
<dbReference type="GO" id="GO:0031640">
    <property type="term" value="P:killing of cells of another organism"/>
    <property type="evidence" value="ECO:0007669"/>
    <property type="project" value="UniProtKB-KW"/>
</dbReference>
<evidence type="ECO:0000256" key="5">
    <source>
        <dbReference type="ARBA" id="ARBA00023157"/>
    </source>
</evidence>
<dbReference type="GO" id="GO:0050832">
    <property type="term" value="P:defense response to fungus"/>
    <property type="evidence" value="ECO:0007669"/>
    <property type="project" value="UniProtKB-KW"/>
</dbReference>
<feature type="signal peptide" evidence="6">
    <location>
        <begin position="1"/>
        <end position="27"/>
    </location>
</feature>